<proteinExistence type="predicted"/>
<protein>
    <submittedName>
        <fullName evidence="1">Uncharacterized protein</fullName>
    </submittedName>
</protein>
<dbReference type="EMBL" id="PGFG01000001">
    <property type="protein sequence ID" value="PJJ76022.1"/>
    <property type="molecule type" value="Genomic_DNA"/>
</dbReference>
<name>A0A2M9CVS0_9BACT</name>
<evidence type="ECO:0000313" key="1">
    <source>
        <dbReference type="EMBL" id="PJJ76022.1"/>
    </source>
</evidence>
<reference evidence="1 2" key="1">
    <citation type="submission" date="2017-11" db="EMBL/GenBank/DDBJ databases">
        <title>Genomic Encyclopedia of Archaeal and Bacterial Type Strains, Phase II (KMG-II): From Individual Species to Whole Genera.</title>
        <authorList>
            <person name="Goeker M."/>
        </authorList>
    </citation>
    <scope>NUCLEOTIDE SEQUENCE [LARGE SCALE GENOMIC DNA]</scope>
    <source>
        <strain evidence="1 2">DSM 27268</strain>
    </source>
</reference>
<organism evidence="1 2">
    <name type="scientific">Thermoflavifilum aggregans</name>
    <dbReference type="NCBI Taxonomy" id="454188"/>
    <lineage>
        <taxon>Bacteria</taxon>
        <taxon>Pseudomonadati</taxon>
        <taxon>Bacteroidota</taxon>
        <taxon>Chitinophagia</taxon>
        <taxon>Chitinophagales</taxon>
        <taxon>Chitinophagaceae</taxon>
        <taxon>Thermoflavifilum</taxon>
    </lineage>
</organism>
<keyword evidence="2" id="KW-1185">Reference proteome</keyword>
<comment type="caution">
    <text evidence="1">The sequence shown here is derived from an EMBL/GenBank/DDBJ whole genome shotgun (WGS) entry which is preliminary data.</text>
</comment>
<accession>A0A2M9CVS0</accession>
<gene>
    <name evidence="1" type="ORF">BXY57_1617</name>
</gene>
<dbReference type="Proteomes" id="UP000230000">
    <property type="component" value="Unassembled WGS sequence"/>
</dbReference>
<sequence length="39" mass="4495">MTKTVVGELIFESAYSELNGLKMYYEIDGQGKSLCHPWR</sequence>
<dbReference type="AlphaFoldDB" id="A0A2M9CVS0"/>
<evidence type="ECO:0000313" key="2">
    <source>
        <dbReference type="Proteomes" id="UP000230000"/>
    </source>
</evidence>